<keyword evidence="3" id="KW-0963">Cytoplasm</keyword>
<dbReference type="GO" id="GO:0005885">
    <property type="term" value="C:Arp2/3 protein complex"/>
    <property type="evidence" value="ECO:0007669"/>
    <property type="project" value="InterPro"/>
</dbReference>
<evidence type="ECO:0000256" key="6">
    <source>
        <dbReference type="ARBA" id="ARBA00060329"/>
    </source>
</evidence>
<evidence type="ECO:0000256" key="2">
    <source>
        <dbReference type="ARBA" id="ARBA00006084"/>
    </source>
</evidence>
<organism evidence="8 9">
    <name type="scientific">Malassezia brasiliensis</name>
    <dbReference type="NCBI Taxonomy" id="1821822"/>
    <lineage>
        <taxon>Eukaryota</taxon>
        <taxon>Fungi</taxon>
        <taxon>Dikarya</taxon>
        <taxon>Basidiomycota</taxon>
        <taxon>Ustilaginomycotina</taxon>
        <taxon>Malasseziomycetes</taxon>
        <taxon>Malasseziales</taxon>
        <taxon>Malasseziaceae</taxon>
        <taxon>Malassezia</taxon>
    </lineage>
</organism>
<comment type="function">
    <text evidence="7">Functions as component of the Arp2/3 complex which is involved in regulation of actin polymerization and together with an activating nucleation-promoting factor (NPF) mediates the formation of branched actin networks. Arp2/3 complex plays a critical role in the control of cell morphogenesis via the modulation of cell polarity development.</text>
</comment>
<comment type="similarity">
    <text evidence="2 7">Belongs to the ARPC5 family.</text>
</comment>
<dbReference type="AlphaFoldDB" id="A0AAF0DWC6"/>
<keyword evidence="9" id="KW-1185">Reference proteome</keyword>
<dbReference type="PANTHER" id="PTHR12644">
    <property type="entry name" value="ARP2/3 COMPLEX 16 KD SUBUNIT P16-ARC"/>
    <property type="match status" value="1"/>
</dbReference>
<evidence type="ECO:0000256" key="4">
    <source>
        <dbReference type="ARBA" id="ARBA00023212"/>
    </source>
</evidence>
<sequence>MSSDFRALDVDRWDEEPLTAADLAIEDPRSAAELLQIAQQKQSGVRTRLASNDTAGALATILDDVPSGHHAEEAKRVTFSLLLETLNATRSTDIPAALRTLDIAQRETLMKYLYKGLELGGTRAGAAEGINCAVLLLWHEKLTQVAGTGCIMRVMTDRRVL</sequence>
<dbReference type="Gene3D" id="1.25.40.190">
    <property type="entry name" value="Actin-related protein 2/3 complex subunit 5"/>
    <property type="match status" value="1"/>
</dbReference>
<dbReference type="InterPro" id="IPR006789">
    <property type="entry name" value="ARPC5"/>
</dbReference>
<dbReference type="EMBL" id="CP119954">
    <property type="protein sequence ID" value="WFC96577.1"/>
    <property type="molecule type" value="Genomic_DNA"/>
</dbReference>
<evidence type="ECO:0000256" key="7">
    <source>
        <dbReference type="RuleBase" id="RU004301"/>
    </source>
</evidence>
<dbReference type="PIRSF" id="PIRSF039096">
    <property type="entry name" value="p16-ARC"/>
    <property type="match status" value="1"/>
</dbReference>
<evidence type="ECO:0000256" key="5">
    <source>
        <dbReference type="ARBA" id="ARBA00040214"/>
    </source>
</evidence>
<evidence type="ECO:0000256" key="3">
    <source>
        <dbReference type="ARBA" id="ARBA00022490"/>
    </source>
</evidence>
<comment type="subcellular location">
    <subcellularLocation>
        <location evidence="1">Cytoplasm</location>
        <location evidence="1">Cytoskeleton</location>
    </subcellularLocation>
</comment>
<protein>
    <recommendedName>
        <fullName evidence="5 7">Actin-related protein 2/3 complex subunit 5</fullName>
    </recommendedName>
</protein>
<name>A0AAF0DWC6_9BASI</name>
<dbReference type="SUPFAM" id="SSF69103">
    <property type="entry name" value="Arp2/3 complex 16 kDa subunit ARPC5"/>
    <property type="match status" value="1"/>
</dbReference>
<dbReference type="GO" id="GO:0030833">
    <property type="term" value="P:regulation of actin filament polymerization"/>
    <property type="evidence" value="ECO:0007669"/>
    <property type="project" value="InterPro"/>
</dbReference>
<dbReference type="GO" id="GO:0034314">
    <property type="term" value="P:Arp2/3 complex-mediated actin nucleation"/>
    <property type="evidence" value="ECO:0007669"/>
    <property type="project" value="InterPro"/>
</dbReference>
<dbReference type="Pfam" id="PF04699">
    <property type="entry name" value="P16-Arc"/>
    <property type="match status" value="1"/>
</dbReference>
<reference evidence="8" key="1">
    <citation type="submission" date="2023-03" db="EMBL/GenBank/DDBJ databases">
        <title>Mating type loci evolution in Malassezia.</title>
        <authorList>
            <person name="Coelho M.A."/>
        </authorList>
    </citation>
    <scope>NUCLEOTIDE SEQUENCE</scope>
    <source>
        <strain evidence="8">CBS 14135</strain>
    </source>
</reference>
<evidence type="ECO:0000313" key="9">
    <source>
        <dbReference type="Proteomes" id="UP001216638"/>
    </source>
</evidence>
<dbReference type="FunFam" id="1.25.40.190:FF:000003">
    <property type="entry name" value="Actin-related protein 2/3 complex subunit 5"/>
    <property type="match status" value="1"/>
</dbReference>
<comment type="function">
    <text evidence="6">Functions as a component of the Arp2/3 complex which is involved in regulation of actin polymerization and together with an activating nucleation-promoting factor (NPF) mediates the formation of branched actin networks.</text>
</comment>
<dbReference type="GO" id="GO:0044396">
    <property type="term" value="P:actin cortical patch organization"/>
    <property type="evidence" value="ECO:0007669"/>
    <property type="project" value="UniProtKB-ARBA"/>
</dbReference>
<dbReference type="InterPro" id="IPR036743">
    <property type="entry name" value="ARPC5_sf"/>
</dbReference>
<evidence type="ECO:0000256" key="1">
    <source>
        <dbReference type="ARBA" id="ARBA00004245"/>
    </source>
</evidence>
<proteinExistence type="inferred from homology"/>
<dbReference type="Proteomes" id="UP001216638">
    <property type="component" value="Chromosome 4"/>
</dbReference>
<evidence type="ECO:0000313" key="8">
    <source>
        <dbReference type="EMBL" id="WFC96577.1"/>
    </source>
</evidence>
<keyword evidence="4 7" id="KW-0206">Cytoskeleton</keyword>
<accession>A0AAF0DWC6</accession>
<gene>
    <name evidence="8" type="primary">ARC15</name>
    <name evidence="8" type="ORF">MBRA1_003238</name>
</gene>